<dbReference type="Pfam" id="PF13673">
    <property type="entry name" value="Acetyltransf_10"/>
    <property type="match status" value="1"/>
</dbReference>
<organism evidence="2 3">
    <name type="scientific">Phlyctema vagabunda</name>
    <dbReference type="NCBI Taxonomy" id="108571"/>
    <lineage>
        <taxon>Eukaryota</taxon>
        <taxon>Fungi</taxon>
        <taxon>Dikarya</taxon>
        <taxon>Ascomycota</taxon>
        <taxon>Pezizomycotina</taxon>
        <taxon>Leotiomycetes</taxon>
        <taxon>Helotiales</taxon>
        <taxon>Dermateaceae</taxon>
        <taxon>Phlyctema</taxon>
    </lineage>
</organism>
<sequence length="226" mass="25486">MTERQITSRTGKDYLPQAVDLLSSVFKNDPVLTYMLSSLDETARYAFFPRYFHSILTAAVLNKASISEIDDWKACAVLIPPGERVDNPRTWFQAGLIPLLWNMGFSGSKKTLFEYGTLTDGVKERTLGKGSRYYYVFFAGTREDARKQGFASDIIKQYQEKAANDNVPLWLEATTSYSRDLYARLGFKLIDEVVLGKGSASPDGLQMKGGEGVRLWAMVWESPRHP</sequence>
<dbReference type="InterPro" id="IPR052523">
    <property type="entry name" value="Trichothecene_AcTrans"/>
</dbReference>
<dbReference type="PANTHER" id="PTHR42791:SF1">
    <property type="entry name" value="N-ACETYLTRANSFERASE DOMAIN-CONTAINING PROTEIN"/>
    <property type="match status" value="1"/>
</dbReference>
<dbReference type="Gene3D" id="3.40.630.30">
    <property type="match status" value="1"/>
</dbReference>
<dbReference type="Proteomes" id="UP001629113">
    <property type="component" value="Unassembled WGS sequence"/>
</dbReference>
<reference evidence="2 3" key="1">
    <citation type="submission" date="2024-06" db="EMBL/GenBank/DDBJ databases">
        <title>Complete genome of Phlyctema vagabunda strain 19-DSS-EL-015.</title>
        <authorList>
            <person name="Fiorenzani C."/>
        </authorList>
    </citation>
    <scope>NUCLEOTIDE SEQUENCE [LARGE SCALE GENOMIC DNA]</scope>
    <source>
        <strain evidence="2 3">19-DSS-EL-015</strain>
    </source>
</reference>
<gene>
    <name evidence="2" type="ORF">PVAG01_09287</name>
</gene>
<dbReference type="EMBL" id="JBFCZG010000008">
    <property type="protein sequence ID" value="KAL3419066.1"/>
    <property type="molecule type" value="Genomic_DNA"/>
</dbReference>
<name>A0ABR4P6X0_9HELO</name>
<protein>
    <submittedName>
        <fullName evidence="2">N-acetyltransferase</fullName>
    </submittedName>
</protein>
<dbReference type="InterPro" id="IPR000182">
    <property type="entry name" value="GNAT_dom"/>
</dbReference>
<feature type="domain" description="N-acetyltransferase" evidence="1">
    <location>
        <begin position="141"/>
        <end position="198"/>
    </location>
</feature>
<keyword evidence="3" id="KW-1185">Reference proteome</keyword>
<dbReference type="PANTHER" id="PTHR42791">
    <property type="entry name" value="GNAT FAMILY ACETYLTRANSFERASE"/>
    <property type="match status" value="1"/>
</dbReference>
<evidence type="ECO:0000259" key="1">
    <source>
        <dbReference type="Pfam" id="PF13673"/>
    </source>
</evidence>
<evidence type="ECO:0000313" key="3">
    <source>
        <dbReference type="Proteomes" id="UP001629113"/>
    </source>
</evidence>
<dbReference type="SUPFAM" id="SSF55729">
    <property type="entry name" value="Acyl-CoA N-acyltransferases (Nat)"/>
    <property type="match status" value="1"/>
</dbReference>
<proteinExistence type="predicted"/>
<accession>A0ABR4P6X0</accession>
<comment type="caution">
    <text evidence="2">The sequence shown here is derived from an EMBL/GenBank/DDBJ whole genome shotgun (WGS) entry which is preliminary data.</text>
</comment>
<dbReference type="InterPro" id="IPR016181">
    <property type="entry name" value="Acyl_CoA_acyltransferase"/>
</dbReference>
<evidence type="ECO:0000313" key="2">
    <source>
        <dbReference type="EMBL" id="KAL3419066.1"/>
    </source>
</evidence>